<dbReference type="InterPro" id="IPR000073">
    <property type="entry name" value="AB_hydrolase_1"/>
</dbReference>
<evidence type="ECO:0000313" key="2">
    <source>
        <dbReference type="EMBL" id="WWR45662.1"/>
    </source>
</evidence>
<keyword evidence="2" id="KW-0378">Hydrolase</keyword>
<organism evidence="2 3">
    <name type="scientific">Roseovarius phycicola</name>
    <dbReference type="NCBI Taxonomy" id="3080976"/>
    <lineage>
        <taxon>Bacteria</taxon>
        <taxon>Pseudomonadati</taxon>
        <taxon>Pseudomonadota</taxon>
        <taxon>Alphaproteobacteria</taxon>
        <taxon>Rhodobacterales</taxon>
        <taxon>Roseobacteraceae</taxon>
        <taxon>Roseovarius</taxon>
    </lineage>
</organism>
<feature type="domain" description="AB hydrolase-1" evidence="1">
    <location>
        <begin position="43"/>
        <end position="223"/>
    </location>
</feature>
<dbReference type="Pfam" id="PF12697">
    <property type="entry name" value="Abhydrolase_6"/>
    <property type="match status" value="1"/>
</dbReference>
<dbReference type="GO" id="GO:0016787">
    <property type="term" value="F:hydrolase activity"/>
    <property type="evidence" value="ECO:0007669"/>
    <property type="project" value="UniProtKB-KW"/>
</dbReference>
<dbReference type="InterPro" id="IPR050266">
    <property type="entry name" value="AB_hydrolase_sf"/>
</dbReference>
<dbReference type="Gene3D" id="3.40.50.1820">
    <property type="entry name" value="alpha/beta hydrolase"/>
    <property type="match status" value="1"/>
</dbReference>
<gene>
    <name evidence="2" type="ORF">RZ517_12785</name>
</gene>
<evidence type="ECO:0000259" key="1">
    <source>
        <dbReference type="Pfam" id="PF12697"/>
    </source>
</evidence>
<protein>
    <submittedName>
        <fullName evidence="2">Alpha/beta hydrolase</fullName>
    </submittedName>
</protein>
<keyword evidence="3" id="KW-1185">Reference proteome</keyword>
<dbReference type="PANTHER" id="PTHR43798">
    <property type="entry name" value="MONOACYLGLYCEROL LIPASE"/>
    <property type="match status" value="1"/>
</dbReference>
<dbReference type="RefSeq" id="WP_338548580.1">
    <property type="nucleotide sequence ID" value="NZ_CP146069.1"/>
</dbReference>
<reference evidence="2 3" key="1">
    <citation type="submission" date="2023-10" db="EMBL/GenBank/DDBJ databases">
        <title>Roseovarius strain S88 nov., isolated from a marine algae.</title>
        <authorList>
            <person name="Lee M.W."/>
            <person name="Lee J.K."/>
            <person name="Kim J.M."/>
            <person name="Choi D.G."/>
            <person name="Baek J.H."/>
            <person name="Bayburt H."/>
            <person name="Jung J.J."/>
            <person name="Han D.M."/>
            <person name="Jeon C.O."/>
        </authorList>
    </citation>
    <scope>NUCLEOTIDE SEQUENCE [LARGE SCALE GENOMIC DNA]</scope>
    <source>
        <strain evidence="2 3">S88</strain>
    </source>
</reference>
<dbReference type="Proteomes" id="UP001364156">
    <property type="component" value="Chromosome"/>
</dbReference>
<accession>A0ABZ2HH21</accession>
<proteinExistence type="predicted"/>
<evidence type="ECO:0000313" key="3">
    <source>
        <dbReference type="Proteomes" id="UP001364156"/>
    </source>
</evidence>
<dbReference type="SUPFAM" id="SSF53474">
    <property type="entry name" value="alpha/beta-Hydrolases"/>
    <property type="match status" value="1"/>
</dbReference>
<sequence length="248" mass="27030">MQEPLVFLPGMMCDARLFGPQVTAMSRDVAVTVAPITGGNRIEEIASSLLDQLPLKFALAGLSMGGIVAMELLRRAPERVTRIALMDTNSLPETPQTAADYEPLITKLKAGLLDQAAASIVRPEYLAPGPERTSILNLVAKMAENVGCEAIIRQARALQRRRDYQATLRKCNVPALVMCGEHDTLTPVKRHEFMAGMIPHADLAIIRDAGHLPTLEAPDAVTAALRAWIKQPLVLRTKMVRIEQPLAS</sequence>
<dbReference type="InterPro" id="IPR029058">
    <property type="entry name" value="AB_hydrolase_fold"/>
</dbReference>
<dbReference type="PRINTS" id="PR00111">
    <property type="entry name" value="ABHYDROLASE"/>
</dbReference>
<dbReference type="PANTHER" id="PTHR43798:SF29">
    <property type="entry name" value="AB HYDROLASE-1 DOMAIN-CONTAINING PROTEIN"/>
    <property type="match status" value="1"/>
</dbReference>
<name>A0ABZ2HH21_9RHOB</name>
<dbReference type="EMBL" id="CP146069">
    <property type="protein sequence ID" value="WWR45662.1"/>
    <property type="molecule type" value="Genomic_DNA"/>
</dbReference>